<feature type="compositionally biased region" description="Basic residues" evidence="1">
    <location>
        <begin position="70"/>
        <end position="83"/>
    </location>
</feature>
<evidence type="ECO:0000256" key="1">
    <source>
        <dbReference type="SAM" id="MobiDB-lite"/>
    </source>
</evidence>
<dbReference type="Proteomes" id="UP000006738">
    <property type="component" value="Chromosome I"/>
</dbReference>
<reference evidence="2 3" key="1">
    <citation type="submission" date="2007-02" db="EMBL/GenBank/DDBJ databases">
        <authorList>
            <person name="DeShazer D."/>
            <person name="Woods D.E."/>
            <person name="Nierman W.C."/>
        </authorList>
    </citation>
    <scope>NUCLEOTIDE SEQUENCE [LARGE SCALE GENOMIC DNA]</scope>
    <source>
        <strain evidence="2 3">1106a</strain>
    </source>
</reference>
<dbReference type="AlphaFoldDB" id="A3NSQ5"/>
<dbReference type="KEGG" id="bpl:BURPS1106A_1096"/>
<proteinExistence type="predicted"/>
<evidence type="ECO:0000313" key="2">
    <source>
        <dbReference type="EMBL" id="ABN90812.1"/>
    </source>
</evidence>
<organism evidence="2 3">
    <name type="scientific">Burkholderia pseudomallei (strain 1106a)</name>
    <dbReference type="NCBI Taxonomy" id="357348"/>
    <lineage>
        <taxon>Bacteria</taxon>
        <taxon>Pseudomonadati</taxon>
        <taxon>Pseudomonadota</taxon>
        <taxon>Betaproteobacteria</taxon>
        <taxon>Burkholderiales</taxon>
        <taxon>Burkholderiaceae</taxon>
        <taxon>Burkholderia</taxon>
        <taxon>pseudomallei group</taxon>
    </lineage>
</organism>
<name>A3NSQ5_BURP0</name>
<sequence>MHRFVAPIHAIVDAILARLAHTAAPTGEAGRCARARRVSRPDASFLLGRSRRSGKIPRFWPPSTAPRPRGGARRDRRTRILAA</sequence>
<feature type="region of interest" description="Disordered" evidence="1">
    <location>
        <begin position="54"/>
        <end position="83"/>
    </location>
</feature>
<gene>
    <name evidence="2" type="ordered locus">BURPS1106A_1096</name>
</gene>
<dbReference type="HOGENOM" id="CLU_2536124_0_0_4"/>
<dbReference type="EMBL" id="CP000572">
    <property type="protein sequence ID" value="ABN90812.1"/>
    <property type="molecule type" value="Genomic_DNA"/>
</dbReference>
<protein>
    <submittedName>
        <fullName evidence="2">Uncharacterized protein</fullName>
    </submittedName>
</protein>
<accession>A3NSQ5</accession>
<evidence type="ECO:0000313" key="3">
    <source>
        <dbReference type="Proteomes" id="UP000006738"/>
    </source>
</evidence>